<dbReference type="Proteomes" id="UP000219338">
    <property type="component" value="Unassembled WGS sequence"/>
</dbReference>
<protein>
    <submittedName>
        <fullName evidence="1">Uncharacterized protein</fullName>
    </submittedName>
</protein>
<reference evidence="2" key="1">
    <citation type="journal article" date="2017" name="Nat. Ecol. Evol.">
        <title>Genome expansion and lineage-specific genetic innovations in the forest pathogenic fungi Armillaria.</title>
        <authorList>
            <person name="Sipos G."/>
            <person name="Prasanna A.N."/>
            <person name="Walter M.C."/>
            <person name="O'Connor E."/>
            <person name="Balint B."/>
            <person name="Krizsan K."/>
            <person name="Kiss B."/>
            <person name="Hess J."/>
            <person name="Varga T."/>
            <person name="Slot J."/>
            <person name="Riley R."/>
            <person name="Boka B."/>
            <person name="Rigling D."/>
            <person name="Barry K."/>
            <person name="Lee J."/>
            <person name="Mihaltcheva S."/>
            <person name="LaButti K."/>
            <person name="Lipzen A."/>
            <person name="Waldron R."/>
            <person name="Moloney N.M."/>
            <person name="Sperisen C."/>
            <person name="Kredics L."/>
            <person name="Vagvoelgyi C."/>
            <person name="Patrignani A."/>
            <person name="Fitzpatrick D."/>
            <person name="Nagy I."/>
            <person name="Doyle S."/>
            <person name="Anderson J.B."/>
            <person name="Grigoriev I.V."/>
            <person name="Gueldener U."/>
            <person name="Muensterkoetter M."/>
            <person name="Nagy L.G."/>
        </authorList>
    </citation>
    <scope>NUCLEOTIDE SEQUENCE [LARGE SCALE GENOMIC DNA]</scope>
    <source>
        <strain evidence="2">C18/9</strain>
    </source>
</reference>
<keyword evidence="2" id="KW-1185">Reference proteome</keyword>
<evidence type="ECO:0000313" key="2">
    <source>
        <dbReference type="Proteomes" id="UP000219338"/>
    </source>
</evidence>
<organism evidence="1 2">
    <name type="scientific">Armillaria ostoyae</name>
    <name type="common">Armillaria root rot fungus</name>
    <dbReference type="NCBI Taxonomy" id="47428"/>
    <lineage>
        <taxon>Eukaryota</taxon>
        <taxon>Fungi</taxon>
        <taxon>Dikarya</taxon>
        <taxon>Basidiomycota</taxon>
        <taxon>Agaricomycotina</taxon>
        <taxon>Agaricomycetes</taxon>
        <taxon>Agaricomycetidae</taxon>
        <taxon>Agaricales</taxon>
        <taxon>Marasmiineae</taxon>
        <taxon>Physalacriaceae</taxon>
        <taxon>Armillaria</taxon>
    </lineage>
</organism>
<sequence>MPKAPATSSSTEYTFKFGKHKGEKISNVPPSYLVFCKGAEWVDDYPGLRHAILNLERERQGMTAAQKIQRAKRIIPDWFWNECYPRACQIYGVGSVGTVKAMGDAVETRCYEQQYPPRPTATETELSSPSITALRKLLDTCPAVEPTTPEHGPFFMRKEDGFTNKRYWVWSGEHEGKVMTALKAVQDEHGENGLLVARWMARNKVSRYIFQRPSLIPL</sequence>
<dbReference type="OrthoDB" id="5427130at2759"/>
<dbReference type="AlphaFoldDB" id="A0A284QW83"/>
<evidence type="ECO:0000313" key="1">
    <source>
        <dbReference type="EMBL" id="SJL00736.1"/>
    </source>
</evidence>
<name>A0A284QW83_ARMOS</name>
<gene>
    <name evidence="1" type="ORF">ARMOST_04050</name>
</gene>
<dbReference type="EMBL" id="FUEG01000002">
    <property type="protein sequence ID" value="SJL00736.1"/>
    <property type="molecule type" value="Genomic_DNA"/>
</dbReference>
<accession>A0A284QW83</accession>
<proteinExistence type="predicted"/>